<dbReference type="AlphaFoldDB" id="A0A2H1WKJ8"/>
<proteinExistence type="predicted"/>
<evidence type="ECO:0000313" key="1">
    <source>
        <dbReference type="EMBL" id="SOQ53558.1"/>
    </source>
</evidence>
<reference evidence="1" key="1">
    <citation type="submission" date="2016-07" db="EMBL/GenBank/DDBJ databases">
        <authorList>
            <person name="Bretaudeau A."/>
        </authorList>
    </citation>
    <scope>NUCLEOTIDE SEQUENCE</scope>
    <source>
        <strain evidence="1">Rice</strain>
        <tissue evidence="1">Whole body</tissue>
    </source>
</reference>
<gene>
    <name evidence="1" type="ORF">SFRICE_022611</name>
</gene>
<accession>A0A2H1WKJ8</accession>
<name>A0A2H1WKJ8_SPOFR</name>
<protein>
    <submittedName>
        <fullName evidence="1">SFRICE_022611</fullName>
    </submittedName>
</protein>
<dbReference type="EMBL" id="ODYU01009264">
    <property type="protein sequence ID" value="SOQ53558.1"/>
    <property type="molecule type" value="Genomic_DNA"/>
</dbReference>
<sequence>MPVIPEGVGRGAHYGTVGEPCFGTNGPARPELYHGLTENRRETTIALCEWGYQRPNYPNPRFSNNP</sequence>
<organism evidence="1">
    <name type="scientific">Spodoptera frugiperda</name>
    <name type="common">Fall armyworm</name>
    <dbReference type="NCBI Taxonomy" id="7108"/>
    <lineage>
        <taxon>Eukaryota</taxon>
        <taxon>Metazoa</taxon>
        <taxon>Ecdysozoa</taxon>
        <taxon>Arthropoda</taxon>
        <taxon>Hexapoda</taxon>
        <taxon>Insecta</taxon>
        <taxon>Pterygota</taxon>
        <taxon>Neoptera</taxon>
        <taxon>Endopterygota</taxon>
        <taxon>Lepidoptera</taxon>
        <taxon>Glossata</taxon>
        <taxon>Ditrysia</taxon>
        <taxon>Noctuoidea</taxon>
        <taxon>Noctuidae</taxon>
        <taxon>Amphipyrinae</taxon>
        <taxon>Spodoptera</taxon>
    </lineage>
</organism>